<name>A0A2V2V6E4_TRYCR</name>
<dbReference type="VEuPathDB" id="TriTrypDB:C3747_139g61"/>
<dbReference type="PANTHER" id="PTHR48016">
    <property type="entry name" value="MAP KINASE KINASE KINASE SSK2-RELATED-RELATED"/>
    <property type="match status" value="1"/>
</dbReference>
<evidence type="ECO:0000256" key="2">
    <source>
        <dbReference type="ARBA" id="ARBA00022741"/>
    </source>
</evidence>
<keyword evidence="3" id="KW-0418">Kinase</keyword>
<keyword evidence="4" id="KW-0067">ATP-binding</keyword>
<dbReference type="Pfam" id="PF00069">
    <property type="entry name" value="Pkinase"/>
    <property type="match status" value="1"/>
</dbReference>
<protein>
    <recommendedName>
        <fullName evidence="5">Protein kinase domain-containing protein</fullName>
    </recommendedName>
</protein>
<dbReference type="VEuPathDB" id="TriTrypDB:TcBrA4_0001310"/>
<dbReference type="VEuPathDB" id="TriTrypDB:TcCL_NonESM01077"/>
<dbReference type="PROSITE" id="PS00108">
    <property type="entry name" value="PROTEIN_KINASE_ST"/>
    <property type="match status" value="1"/>
</dbReference>
<dbReference type="VEuPathDB" id="TriTrypDB:TcG_03001"/>
<dbReference type="VEuPathDB" id="TriTrypDB:TCSYLVIO_009741"/>
<dbReference type="SUPFAM" id="SSF56112">
    <property type="entry name" value="Protein kinase-like (PK-like)"/>
    <property type="match status" value="1"/>
</dbReference>
<gene>
    <name evidence="6" type="ORF">C4B63_45g115</name>
</gene>
<keyword evidence="1" id="KW-0808">Transferase</keyword>
<dbReference type="EMBL" id="PRFA01000045">
    <property type="protein sequence ID" value="PWU91152.1"/>
    <property type="molecule type" value="Genomic_DNA"/>
</dbReference>
<evidence type="ECO:0000259" key="5">
    <source>
        <dbReference type="PROSITE" id="PS50011"/>
    </source>
</evidence>
<dbReference type="InterPro" id="IPR000719">
    <property type="entry name" value="Prot_kinase_dom"/>
</dbReference>
<feature type="domain" description="Protein kinase" evidence="5">
    <location>
        <begin position="106"/>
        <end position="465"/>
    </location>
</feature>
<dbReference type="PROSITE" id="PS50011">
    <property type="entry name" value="PROTEIN_KINASE_DOM"/>
    <property type="match status" value="1"/>
</dbReference>
<evidence type="ECO:0000256" key="4">
    <source>
        <dbReference type="ARBA" id="ARBA00022840"/>
    </source>
</evidence>
<dbReference type="AlphaFoldDB" id="A0A2V2V6E4"/>
<dbReference type="InterPro" id="IPR011009">
    <property type="entry name" value="Kinase-like_dom_sf"/>
</dbReference>
<proteinExistence type="predicted"/>
<dbReference type="GO" id="GO:0004672">
    <property type="term" value="F:protein kinase activity"/>
    <property type="evidence" value="ECO:0007669"/>
    <property type="project" value="InterPro"/>
</dbReference>
<dbReference type="InterPro" id="IPR008271">
    <property type="entry name" value="Ser/Thr_kinase_AS"/>
</dbReference>
<reference evidence="6 7" key="1">
    <citation type="journal article" date="2018" name="Microb. Genom.">
        <title>Expanding an expanded genome: long-read sequencing of Trypanosoma cruzi.</title>
        <authorList>
            <person name="Berna L."/>
            <person name="Rodriguez M."/>
            <person name="Chiribao M.L."/>
            <person name="Parodi-Talice A."/>
            <person name="Pita S."/>
            <person name="Rijo G."/>
            <person name="Alvarez-Valin F."/>
            <person name="Robello C."/>
        </authorList>
    </citation>
    <scope>NUCLEOTIDE SEQUENCE [LARGE SCALE GENOMIC DNA]</scope>
    <source>
        <strain evidence="6 7">Dm28c</strain>
    </source>
</reference>
<dbReference type="VEuPathDB" id="TriTrypDB:BCY84_12614"/>
<comment type="caution">
    <text evidence="6">The sequence shown here is derived from an EMBL/GenBank/DDBJ whole genome shotgun (WGS) entry which is preliminary data.</text>
</comment>
<dbReference type="VEuPathDB" id="TriTrypDB:TcCLB.506401.12"/>
<keyword evidence="2" id="KW-0547">Nucleotide-binding</keyword>
<dbReference type="VEuPathDB" id="TriTrypDB:TcCLB.509605.30"/>
<dbReference type="VEuPathDB" id="TriTrypDB:ECC02_000885"/>
<evidence type="ECO:0000313" key="7">
    <source>
        <dbReference type="Proteomes" id="UP000246121"/>
    </source>
</evidence>
<dbReference type="PANTHER" id="PTHR48016:SF56">
    <property type="entry name" value="MAPKK KINASE"/>
    <property type="match status" value="1"/>
</dbReference>
<dbReference type="VEuPathDB" id="TriTrypDB:TCDM_01732"/>
<evidence type="ECO:0000256" key="1">
    <source>
        <dbReference type="ARBA" id="ARBA00022679"/>
    </source>
</evidence>
<evidence type="ECO:0000313" key="6">
    <source>
        <dbReference type="EMBL" id="PWU91152.1"/>
    </source>
</evidence>
<organism evidence="6 7">
    <name type="scientific">Trypanosoma cruzi</name>
    <dbReference type="NCBI Taxonomy" id="5693"/>
    <lineage>
        <taxon>Eukaryota</taxon>
        <taxon>Discoba</taxon>
        <taxon>Euglenozoa</taxon>
        <taxon>Kinetoplastea</taxon>
        <taxon>Metakinetoplastina</taxon>
        <taxon>Trypanosomatida</taxon>
        <taxon>Trypanosomatidae</taxon>
        <taxon>Trypanosoma</taxon>
        <taxon>Schizotrypanum</taxon>
    </lineage>
</organism>
<evidence type="ECO:0000256" key="3">
    <source>
        <dbReference type="ARBA" id="ARBA00022777"/>
    </source>
</evidence>
<dbReference type="Proteomes" id="UP000246121">
    <property type="component" value="Unassembled WGS sequence"/>
</dbReference>
<dbReference type="VEuPathDB" id="TriTrypDB:C4B63_45g115"/>
<dbReference type="Gene3D" id="1.10.510.10">
    <property type="entry name" value="Transferase(Phosphotransferase) domain 1"/>
    <property type="match status" value="1"/>
</dbReference>
<dbReference type="InterPro" id="IPR050538">
    <property type="entry name" value="MAP_kinase_kinase_kinase"/>
</dbReference>
<sequence>MTGCMSACDMDAFSFFARSEEKGGTECMSKRSYRSPLVLASGVGKCGMIYPDSECLIADAFQFCDKPGKQAEVMNAGECGQINTGGEMMLKPWANLQELIPPPNVRLSRQFLGRGRQAAVWLCEDTRRSGVYYAVKTIEMPFLTSIPVHQIVKMLNRAPDGRMNLPYTTSPQKIVMEVGLEEEARLMHGLRHSGLVQLHGVETEIGNEGIAVCRLYLEYMSCGSLLSFVRQHYEAGRLRERALRWFLKPIVEGLCYMHANDVVHLDVKAENILVKWADEHGDERMDCINPPHRFPVTKLGDFGCARYIGRKASTHSSNTNNRNRYSTRALGQRYGEMPSGTPGFMAPEVVLQPHTTSDACSPAADIWSLGCTILQLLYGALPVHSELNVAAILFETAMHPEKIHRFIPPARIESDTSSVMTSMPLTKCREDVVISMTLRHLLLQCLQPDASKRATAAQLLQHPFFQQHCNSADAAEGLLDPHLFDVYSSQCGLQNESFLCGTSGSLISTHVDGLSISDWSDDEEDDTDDDMLIDR</sequence>
<dbReference type="GO" id="GO:0005524">
    <property type="term" value="F:ATP binding"/>
    <property type="evidence" value="ECO:0007669"/>
    <property type="project" value="UniProtKB-KW"/>
</dbReference>
<dbReference type="SMART" id="SM00220">
    <property type="entry name" value="S_TKc"/>
    <property type="match status" value="1"/>
</dbReference>
<accession>A0A2V2V6E4</accession>